<evidence type="ECO:0000313" key="2">
    <source>
        <dbReference type="EMBL" id="KAE8706302.1"/>
    </source>
</evidence>
<comment type="caution">
    <text evidence="2">The sequence shown here is derived from an EMBL/GenBank/DDBJ whole genome shotgun (WGS) entry which is preliminary data.</text>
</comment>
<feature type="region of interest" description="Disordered" evidence="1">
    <location>
        <begin position="76"/>
        <end position="104"/>
    </location>
</feature>
<accession>A0A6A3ATT4</accession>
<feature type="region of interest" description="Disordered" evidence="1">
    <location>
        <begin position="36"/>
        <end position="55"/>
    </location>
</feature>
<gene>
    <name evidence="2" type="ORF">F3Y22_tig00110402pilonHSYRG00112</name>
</gene>
<sequence>MGCGISRPKVRTASACLRNNDGAVADDVVLVLPTEHGMPMEEMDSEGKEGPEDELERDDIIEFPRSPSFKVFCTHENTQGDDNAEEVEKGKQQCDAENDNKACN</sequence>
<feature type="compositionally biased region" description="Basic and acidic residues" evidence="1">
    <location>
        <begin position="86"/>
        <end position="104"/>
    </location>
</feature>
<protein>
    <submittedName>
        <fullName evidence="2">Uncharacterized protein</fullName>
    </submittedName>
</protein>
<dbReference type="AlphaFoldDB" id="A0A6A3ATT4"/>
<evidence type="ECO:0000313" key="3">
    <source>
        <dbReference type="Proteomes" id="UP000436088"/>
    </source>
</evidence>
<name>A0A6A3ATT4_HIBSY</name>
<keyword evidence="3" id="KW-1185">Reference proteome</keyword>
<evidence type="ECO:0000256" key="1">
    <source>
        <dbReference type="SAM" id="MobiDB-lite"/>
    </source>
</evidence>
<reference evidence="2" key="1">
    <citation type="submission" date="2019-09" db="EMBL/GenBank/DDBJ databases">
        <title>Draft genome information of white flower Hibiscus syriacus.</title>
        <authorList>
            <person name="Kim Y.-M."/>
        </authorList>
    </citation>
    <scope>NUCLEOTIDE SEQUENCE [LARGE SCALE GENOMIC DNA]</scope>
    <source>
        <strain evidence="2">YM2019G1</strain>
    </source>
</reference>
<dbReference type="Proteomes" id="UP000436088">
    <property type="component" value="Unassembled WGS sequence"/>
</dbReference>
<proteinExistence type="predicted"/>
<organism evidence="2 3">
    <name type="scientific">Hibiscus syriacus</name>
    <name type="common">Rose of Sharon</name>
    <dbReference type="NCBI Taxonomy" id="106335"/>
    <lineage>
        <taxon>Eukaryota</taxon>
        <taxon>Viridiplantae</taxon>
        <taxon>Streptophyta</taxon>
        <taxon>Embryophyta</taxon>
        <taxon>Tracheophyta</taxon>
        <taxon>Spermatophyta</taxon>
        <taxon>Magnoliopsida</taxon>
        <taxon>eudicotyledons</taxon>
        <taxon>Gunneridae</taxon>
        <taxon>Pentapetalae</taxon>
        <taxon>rosids</taxon>
        <taxon>malvids</taxon>
        <taxon>Malvales</taxon>
        <taxon>Malvaceae</taxon>
        <taxon>Malvoideae</taxon>
        <taxon>Hibiscus</taxon>
    </lineage>
</organism>
<dbReference type="EMBL" id="VEPZ02000971">
    <property type="protein sequence ID" value="KAE8706302.1"/>
    <property type="molecule type" value="Genomic_DNA"/>
</dbReference>